<evidence type="ECO:0000313" key="4">
    <source>
        <dbReference type="Proteomes" id="UP000281112"/>
    </source>
</evidence>
<dbReference type="InterPro" id="IPR038062">
    <property type="entry name" value="ScdA-like_N_sf"/>
</dbReference>
<dbReference type="EMBL" id="RJVQ01000001">
    <property type="protein sequence ID" value="RQW64705.1"/>
    <property type="molecule type" value="Genomic_DNA"/>
</dbReference>
<protein>
    <submittedName>
        <fullName evidence="3">ABC transporter substrate-binding protein</fullName>
    </submittedName>
</protein>
<dbReference type="AlphaFoldDB" id="A0A3N9TM53"/>
<dbReference type="PANTHER" id="PTHR30006">
    <property type="entry name" value="THIAMINE-BINDING PERIPLASMIC PROTEIN-RELATED"/>
    <property type="match status" value="1"/>
</dbReference>
<sequence length="411" mass="45655">MAHELNVDWKIADIVNAYPESISVFIRFGLDALVSESGLNALGPFLSLSTALHTRKIDEQEFVNALTSALQKLPELEAPGLDSTKNQSGLTLLALMPCGLKVPFSRDVSSFMSELTKLDKSLDIKYAVEGNLNQELSYYSYVPQITSPDELPDIIVSSDFNTFYGHDFQQKFVNNGIYTGYGQFELSPSFKEAGISDPMGRYSVLGVNPLVIVVNKDQLQGRPEPTSWADLLHPRWRASITLRGGNEFFCHAVLLPTYLRHGNDGLKALADNVRQGLHPSQMVKQIDKNAPGAIYVMPEFFAHRVKNQQRLNIVWPQEGALASPVTLQVKSAKIDQLKPILDYLVGEDLAKTLGSARFPVPHAQVVNDVQSKPLMWLGWDFLRSRDLLSVNSDIDKVFLQRAIDAIAEADA</sequence>
<organism evidence="3 4">
    <name type="scientific">Vibrio viridaestus</name>
    <dbReference type="NCBI Taxonomy" id="2487322"/>
    <lineage>
        <taxon>Bacteria</taxon>
        <taxon>Pseudomonadati</taxon>
        <taxon>Pseudomonadota</taxon>
        <taxon>Gammaproteobacteria</taxon>
        <taxon>Vibrionales</taxon>
        <taxon>Vibrionaceae</taxon>
        <taxon>Vibrio</taxon>
    </lineage>
</organism>
<evidence type="ECO:0000256" key="1">
    <source>
        <dbReference type="ARBA" id="ARBA00022729"/>
    </source>
</evidence>
<proteinExistence type="predicted"/>
<dbReference type="InterPro" id="IPR015077">
    <property type="entry name" value="DUF1858"/>
</dbReference>
<dbReference type="RefSeq" id="WP_124935355.1">
    <property type="nucleotide sequence ID" value="NZ_RJVQ01000001.1"/>
</dbReference>
<dbReference type="Pfam" id="PF08984">
    <property type="entry name" value="DUF1858"/>
    <property type="match status" value="1"/>
</dbReference>
<dbReference type="SUPFAM" id="SSF53850">
    <property type="entry name" value="Periplasmic binding protein-like II"/>
    <property type="match status" value="1"/>
</dbReference>
<name>A0A3N9TM53_9VIBR</name>
<feature type="domain" description="DUF1858" evidence="2">
    <location>
        <begin position="6"/>
        <end position="63"/>
    </location>
</feature>
<accession>A0A3N9TM53</accession>
<dbReference type="Pfam" id="PF13343">
    <property type="entry name" value="SBP_bac_6"/>
    <property type="match status" value="1"/>
</dbReference>
<keyword evidence="4" id="KW-1185">Reference proteome</keyword>
<gene>
    <name evidence="3" type="ORF">EES38_01260</name>
</gene>
<reference evidence="3 4" key="1">
    <citation type="submission" date="2018-11" db="EMBL/GenBank/DDBJ databases">
        <title>Vibrio LJC006 sp. nov., isolated from seawater during the bloom of the enteromorpha.</title>
        <authorList>
            <person name="Liang J."/>
        </authorList>
    </citation>
    <scope>NUCLEOTIDE SEQUENCE [LARGE SCALE GENOMIC DNA]</scope>
    <source>
        <strain evidence="3 4">LJC006</strain>
    </source>
</reference>
<dbReference type="Proteomes" id="UP000281112">
    <property type="component" value="Unassembled WGS sequence"/>
</dbReference>
<evidence type="ECO:0000259" key="2">
    <source>
        <dbReference type="Pfam" id="PF08984"/>
    </source>
</evidence>
<dbReference type="OrthoDB" id="305758at2"/>
<dbReference type="SUPFAM" id="SSF140683">
    <property type="entry name" value="SP0561-like"/>
    <property type="match status" value="1"/>
</dbReference>
<dbReference type="Gene3D" id="1.10.3910.10">
    <property type="entry name" value="SP0561-like"/>
    <property type="match status" value="1"/>
</dbReference>
<evidence type="ECO:0000313" key="3">
    <source>
        <dbReference type="EMBL" id="RQW64705.1"/>
    </source>
</evidence>
<dbReference type="PANTHER" id="PTHR30006:SF2">
    <property type="entry name" value="ABC TRANSPORTER SUBSTRATE-BINDING PROTEIN"/>
    <property type="match status" value="1"/>
</dbReference>
<dbReference type="Gene3D" id="3.40.190.10">
    <property type="entry name" value="Periplasmic binding protein-like II"/>
    <property type="match status" value="2"/>
</dbReference>
<keyword evidence="1" id="KW-0732">Signal</keyword>
<comment type="caution">
    <text evidence="3">The sequence shown here is derived from an EMBL/GenBank/DDBJ whole genome shotgun (WGS) entry which is preliminary data.</text>
</comment>